<evidence type="ECO:0000313" key="4">
    <source>
        <dbReference type="Proteomes" id="UP000290580"/>
    </source>
</evidence>
<accession>A0AAD0SMD8</accession>
<dbReference type="AlphaFoldDB" id="A0AAD0SMD8"/>
<dbReference type="Proteomes" id="UP000290580">
    <property type="component" value="Unassembled WGS sequence"/>
</dbReference>
<evidence type="ECO:0000313" key="3">
    <source>
        <dbReference type="Proteomes" id="UP000262029"/>
    </source>
</evidence>
<dbReference type="Proteomes" id="UP000262029">
    <property type="component" value="Chromosome"/>
</dbReference>
<organism evidence="1 3">
    <name type="scientific">Aliarcobacter skirrowii CCUG 10374</name>
    <dbReference type="NCBI Taxonomy" id="1032239"/>
    <lineage>
        <taxon>Bacteria</taxon>
        <taxon>Pseudomonadati</taxon>
        <taxon>Campylobacterota</taxon>
        <taxon>Epsilonproteobacteria</taxon>
        <taxon>Campylobacterales</taxon>
        <taxon>Arcobacteraceae</taxon>
        <taxon>Aliarcobacter</taxon>
    </lineage>
</organism>
<proteinExistence type="predicted"/>
<dbReference type="GeneID" id="61751151"/>
<evidence type="ECO:0000313" key="2">
    <source>
        <dbReference type="EMBL" id="RXI26013.1"/>
    </source>
</evidence>
<keyword evidence="4" id="KW-1185">Reference proteome</keyword>
<sequence>MHTIKLNISDSLYTKLANKKIDIESAFEELLYDLVDDGYSSISKEDADKRVSDAVLKYKKGELKTVAYEDGMDKIDNWLKSIK</sequence>
<evidence type="ECO:0000313" key="1">
    <source>
        <dbReference type="EMBL" id="AXX85205.1"/>
    </source>
</evidence>
<reference evidence="2 4" key="1">
    <citation type="submission" date="2017-09" db="EMBL/GenBank/DDBJ databases">
        <title>Genomics of the genus Arcobacter.</title>
        <authorList>
            <person name="Perez-Cataluna A."/>
            <person name="Figueras M.J."/>
            <person name="Salas-Masso N."/>
        </authorList>
    </citation>
    <scope>NUCLEOTIDE SEQUENCE [LARGE SCALE GENOMIC DNA]</scope>
    <source>
        <strain evidence="2 4">LMG 6621</strain>
    </source>
</reference>
<dbReference type="RefSeq" id="WP_066351848.1">
    <property type="nucleotide sequence ID" value="NZ_CP032099.1"/>
</dbReference>
<evidence type="ECO:0008006" key="5">
    <source>
        <dbReference type="Google" id="ProtNLM"/>
    </source>
</evidence>
<dbReference type="EMBL" id="NXIC01000003">
    <property type="protein sequence ID" value="RXI26013.1"/>
    <property type="molecule type" value="Genomic_DNA"/>
</dbReference>
<reference evidence="1 3" key="2">
    <citation type="submission" date="2018-08" db="EMBL/GenBank/DDBJ databases">
        <title>Complete genome of the Arcobacter skirrowii type strain LMG 6621.</title>
        <authorList>
            <person name="Miller W.G."/>
            <person name="Yee E."/>
            <person name="Bono J.L."/>
        </authorList>
    </citation>
    <scope>NUCLEOTIDE SEQUENCE [LARGE SCALE GENOMIC DNA]</scope>
    <source>
        <strain evidence="1 3">CCUG 10374</strain>
    </source>
</reference>
<protein>
    <recommendedName>
        <fullName evidence="5">Antitoxin</fullName>
    </recommendedName>
</protein>
<gene>
    <name evidence="1" type="ORF">ASKIR_1404</name>
    <name evidence="2" type="ORF">CP959_06860</name>
</gene>
<name>A0AAD0SMD8_9BACT</name>
<dbReference type="EMBL" id="CP032099">
    <property type="protein sequence ID" value="AXX85205.1"/>
    <property type="molecule type" value="Genomic_DNA"/>
</dbReference>